<dbReference type="GO" id="GO:0006777">
    <property type="term" value="P:Mo-molybdopterin cofactor biosynthetic process"/>
    <property type="evidence" value="ECO:0007669"/>
    <property type="project" value="UniProtKB-KW"/>
</dbReference>
<evidence type="ECO:0000256" key="3">
    <source>
        <dbReference type="ARBA" id="ARBA00015262"/>
    </source>
</evidence>
<accession>A0A9D6QPB0</accession>
<dbReference type="InterPro" id="IPR012245">
    <property type="entry name" value="MoaB"/>
</dbReference>
<gene>
    <name evidence="6" type="ORF">HY076_05730</name>
</gene>
<dbReference type="InterPro" id="IPR001453">
    <property type="entry name" value="MoaB/Mog_dom"/>
</dbReference>
<evidence type="ECO:0000256" key="4">
    <source>
        <dbReference type="ARBA" id="ARBA00023150"/>
    </source>
</evidence>
<comment type="pathway">
    <text evidence="1">Cofactor biosynthesis; molybdopterin biosynthesis.</text>
</comment>
<dbReference type="SUPFAM" id="SSF53218">
    <property type="entry name" value="Molybdenum cofactor biosynthesis proteins"/>
    <property type="match status" value="1"/>
</dbReference>
<evidence type="ECO:0000256" key="1">
    <source>
        <dbReference type="ARBA" id="ARBA00005046"/>
    </source>
</evidence>
<evidence type="ECO:0000256" key="2">
    <source>
        <dbReference type="ARBA" id="ARBA00006112"/>
    </source>
</evidence>
<sequence>EPAAIRRAARAALRRRGVQAVILTGGTGVAPRDVTPDALAPLIERPLPGFGELFRALSYREVGSAAWLSRAGAGVARGRLLVMLPGSPAAVKLAAQRLLVPELAHVVTLLARA</sequence>
<dbReference type="EMBL" id="JACQAY010000180">
    <property type="protein sequence ID" value="MBI3539754.1"/>
    <property type="molecule type" value="Genomic_DNA"/>
</dbReference>
<dbReference type="PANTHER" id="PTHR43232:SF2">
    <property type="entry name" value="MOLYBDENUM COFACTOR BIOSYNTHESIS PROTEIN B"/>
    <property type="match status" value="1"/>
</dbReference>
<dbReference type="InterPro" id="IPR036425">
    <property type="entry name" value="MoaB/Mog-like_dom_sf"/>
</dbReference>
<dbReference type="PROSITE" id="PS01078">
    <property type="entry name" value="MOCF_BIOSYNTHESIS_1"/>
    <property type="match status" value="1"/>
</dbReference>
<feature type="non-terminal residue" evidence="6">
    <location>
        <position position="1"/>
    </location>
</feature>
<dbReference type="Gene3D" id="3.40.980.10">
    <property type="entry name" value="MoaB/Mog-like domain"/>
    <property type="match status" value="1"/>
</dbReference>
<feature type="domain" description="MoaB/Mog" evidence="5">
    <location>
        <begin position="3"/>
        <end position="106"/>
    </location>
</feature>
<dbReference type="AlphaFoldDB" id="A0A9D6QPB0"/>
<comment type="caution">
    <text evidence="6">The sequence shown here is derived from an EMBL/GenBank/DDBJ whole genome shotgun (WGS) entry which is preliminary data.</text>
</comment>
<dbReference type="InterPro" id="IPR008284">
    <property type="entry name" value="MoCF_biosynth_CS"/>
</dbReference>
<dbReference type="Pfam" id="PF00994">
    <property type="entry name" value="MoCF_biosynth"/>
    <property type="match status" value="1"/>
</dbReference>
<evidence type="ECO:0000313" key="6">
    <source>
        <dbReference type="EMBL" id="MBI3539754.1"/>
    </source>
</evidence>
<dbReference type="SMART" id="SM00852">
    <property type="entry name" value="MoCF_biosynth"/>
    <property type="match status" value="1"/>
</dbReference>
<evidence type="ECO:0000313" key="7">
    <source>
        <dbReference type="Proteomes" id="UP000807850"/>
    </source>
</evidence>
<evidence type="ECO:0000259" key="5">
    <source>
        <dbReference type="SMART" id="SM00852"/>
    </source>
</evidence>
<dbReference type="PANTHER" id="PTHR43232">
    <property type="entry name" value="MOLYBDENUM COFACTOR BIOSYNTHESIS PROTEIN B"/>
    <property type="match status" value="1"/>
</dbReference>
<dbReference type="GO" id="GO:0005829">
    <property type="term" value="C:cytosol"/>
    <property type="evidence" value="ECO:0007669"/>
    <property type="project" value="TreeGrafter"/>
</dbReference>
<reference evidence="6" key="1">
    <citation type="submission" date="2020-07" db="EMBL/GenBank/DDBJ databases">
        <title>Huge and variable diversity of episymbiotic CPR bacteria and DPANN archaea in groundwater ecosystems.</title>
        <authorList>
            <person name="He C.Y."/>
            <person name="Keren R."/>
            <person name="Whittaker M."/>
            <person name="Farag I.F."/>
            <person name="Doudna J."/>
            <person name="Cate J.H.D."/>
            <person name="Banfield J.F."/>
        </authorList>
    </citation>
    <scope>NUCLEOTIDE SEQUENCE</scope>
    <source>
        <strain evidence="6">NC_groundwater_928_Pr1_S-0.2um_72_17</strain>
    </source>
</reference>
<comment type="similarity">
    <text evidence="2">Belongs to the MoaB/Mog family.</text>
</comment>
<dbReference type="Proteomes" id="UP000807850">
    <property type="component" value="Unassembled WGS sequence"/>
</dbReference>
<name>A0A9D6QPB0_UNCEI</name>
<proteinExistence type="inferred from homology"/>
<keyword evidence="4" id="KW-0501">Molybdenum cofactor biosynthesis</keyword>
<protein>
    <recommendedName>
        <fullName evidence="3">Molybdenum cofactor biosynthesis protein B</fullName>
    </recommendedName>
</protein>
<organism evidence="6 7">
    <name type="scientific">Eiseniibacteriota bacterium</name>
    <dbReference type="NCBI Taxonomy" id="2212470"/>
    <lineage>
        <taxon>Bacteria</taxon>
        <taxon>Candidatus Eiseniibacteriota</taxon>
    </lineage>
</organism>